<keyword evidence="3" id="KW-1185">Reference proteome</keyword>
<keyword evidence="2" id="KW-0503">Monooxygenase</keyword>
<keyword evidence="2" id="KW-0560">Oxidoreductase</keyword>
<dbReference type="Pfam" id="PF03992">
    <property type="entry name" value="ABM"/>
    <property type="match status" value="1"/>
</dbReference>
<dbReference type="InterPro" id="IPR011008">
    <property type="entry name" value="Dimeric_a/b-barrel"/>
</dbReference>
<reference evidence="2 3" key="1">
    <citation type="journal article" date="2018" name="Int. J. Syst. Evol. Microbiol.">
        <title>Uliginosibacterium sediminicola sp. nov., isolated from freshwater sediment.</title>
        <authorList>
            <person name="Hwang W.M."/>
            <person name="Kim S.M."/>
            <person name="Kang K."/>
            <person name="Ahn T.Y."/>
        </authorList>
    </citation>
    <scope>NUCLEOTIDE SEQUENCE [LARGE SCALE GENOMIC DNA]</scope>
    <source>
        <strain evidence="2 3">M1-21</strain>
    </source>
</reference>
<dbReference type="Proteomes" id="UP001410394">
    <property type="component" value="Unassembled WGS sequence"/>
</dbReference>
<dbReference type="EC" id="1.14.-.-" evidence="2"/>
<protein>
    <submittedName>
        <fullName evidence="2">Antibiotic biosynthesis monooxygenase</fullName>
        <ecNumber evidence="2">1.14.-.-</ecNumber>
    </submittedName>
</protein>
<dbReference type="PANTHER" id="PTHR37811">
    <property type="entry name" value="BLL5343 PROTEIN"/>
    <property type="match status" value="1"/>
</dbReference>
<dbReference type="GO" id="GO:0004497">
    <property type="term" value="F:monooxygenase activity"/>
    <property type="evidence" value="ECO:0007669"/>
    <property type="project" value="UniProtKB-KW"/>
</dbReference>
<sequence>MNPSSPFAQTPEPPYYAVIFSSQRTPTDAGYEKMAERMVELAQEQAGFLGAESVRGAEGFGITVSYWSSTEAIAAWKANIEHAAAQEMGQRTWYAHYELRIAKVERAYGKPAA</sequence>
<dbReference type="RefSeq" id="WP_345918276.1">
    <property type="nucleotide sequence ID" value="NZ_JBDIVE010000001.1"/>
</dbReference>
<accession>A0ABU9YVD2</accession>
<evidence type="ECO:0000259" key="1">
    <source>
        <dbReference type="Pfam" id="PF03992"/>
    </source>
</evidence>
<feature type="domain" description="ABM" evidence="1">
    <location>
        <begin position="18"/>
        <end position="87"/>
    </location>
</feature>
<proteinExistence type="predicted"/>
<organism evidence="2 3">
    <name type="scientific">Uliginosibacterium sediminicola</name>
    <dbReference type="NCBI Taxonomy" id="2024550"/>
    <lineage>
        <taxon>Bacteria</taxon>
        <taxon>Pseudomonadati</taxon>
        <taxon>Pseudomonadota</taxon>
        <taxon>Betaproteobacteria</taxon>
        <taxon>Rhodocyclales</taxon>
        <taxon>Zoogloeaceae</taxon>
        <taxon>Uliginosibacterium</taxon>
    </lineage>
</organism>
<comment type="caution">
    <text evidence="2">The sequence shown here is derived from an EMBL/GenBank/DDBJ whole genome shotgun (WGS) entry which is preliminary data.</text>
</comment>
<gene>
    <name evidence="2" type="ORF">ABDB84_03405</name>
</gene>
<dbReference type="InterPro" id="IPR052936">
    <property type="entry name" value="Jasmonate_Hydroxylase-like"/>
</dbReference>
<dbReference type="InterPro" id="IPR007138">
    <property type="entry name" value="ABM_dom"/>
</dbReference>
<evidence type="ECO:0000313" key="2">
    <source>
        <dbReference type="EMBL" id="MEN3067511.1"/>
    </source>
</evidence>
<evidence type="ECO:0000313" key="3">
    <source>
        <dbReference type="Proteomes" id="UP001410394"/>
    </source>
</evidence>
<dbReference type="PANTHER" id="PTHR37811:SF2">
    <property type="entry name" value="ABM DOMAIN-CONTAINING PROTEIN"/>
    <property type="match status" value="1"/>
</dbReference>
<name>A0ABU9YVD2_9RHOO</name>
<dbReference type="Gene3D" id="3.30.70.100">
    <property type="match status" value="1"/>
</dbReference>
<dbReference type="EMBL" id="JBDIVE010000001">
    <property type="protein sequence ID" value="MEN3067511.1"/>
    <property type="molecule type" value="Genomic_DNA"/>
</dbReference>
<dbReference type="SUPFAM" id="SSF54909">
    <property type="entry name" value="Dimeric alpha+beta barrel"/>
    <property type="match status" value="1"/>
</dbReference>